<protein>
    <recommendedName>
        <fullName evidence="4">Pilus assembly protein PilP</fullName>
    </recommendedName>
</protein>
<keyword evidence="1" id="KW-0732">Signal</keyword>
<name>A0AA48K811_9BACT</name>
<evidence type="ECO:0008006" key="4">
    <source>
        <dbReference type="Google" id="ProtNLM"/>
    </source>
</evidence>
<dbReference type="AlphaFoldDB" id="A0AA48K811"/>
<evidence type="ECO:0000313" key="3">
    <source>
        <dbReference type="Proteomes" id="UP001238179"/>
    </source>
</evidence>
<accession>A0AA48K811</accession>
<dbReference type="KEGG" id="msil:METEAL_16430"/>
<evidence type="ECO:0000313" key="2">
    <source>
        <dbReference type="EMBL" id="BDU72469.1"/>
    </source>
</evidence>
<organism evidence="2 3">
    <name type="scientific">Mesoterricola silvestris</name>
    <dbReference type="NCBI Taxonomy" id="2927979"/>
    <lineage>
        <taxon>Bacteria</taxon>
        <taxon>Pseudomonadati</taxon>
        <taxon>Acidobacteriota</taxon>
        <taxon>Holophagae</taxon>
        <taxon>Holophagales</taxon>
        <taxon>Holophagaceae</taxon>
        <taxon>Mesoterricola</taxon>
    </lineage>
</organism>
<feature type="chain" id="PRO_5041288933" description="Pilus assembly protein PilP" evidence="1">
    <location>
        <begin position="20"/>
        <end position="160"/>
    </location>
</feature>
<gene>
    <name evidence="2" type="ORF">METEAL_16430</name>
</gene>
<feature type="signal peptide" evidence="1">
    <location>
        <begin position="1"/>
        <end position="19"/>
    </location>
</feature>
<dbReference type="Proteomes" id="UP001238179">
    <property type="component" value="Chromosome"/>
</dbReference>
<reference evidence="3" key="1">
    <citation type="journal article" date="2023" name="Int. J. Syst. Evol. Microbiol.">
        <title>Mesoterricola silvestris gen. nov., sp. nov., Mesoterricola sediminis sp. nov., Geothrix oryzae sp. nov., Geothrix edaphica sp. nov., Geothrix rubra sp. nov., and Geothrix limicola sp. nov., six novel members of Acidobacteriota isolated from soils.</title>
        <authorList>
            <person name="Itoh H."/>
            <person name="Sugisawa Y."/>
            <person name="Mise K."/>
            <person name="Xu Z."/>
            <person name="Kuniyasu M."/>
            <person name="Ushijima N."/>
            <person name="Kawano K."/>
            <person name="Kobayashi E."/>
            <person name="Shiratori Y."/>
            <person name="Masuda Y."/>
            <person name="Senoo K."/>
        </authorList>
    </citation>
    <scope>NUCLEOTIDE SEQUENCE [LARGE SCALE GENOMIC DNA]</scope>
    <source>
        <strain evidence="3">W79</strain>
    </source>
</reference>
<sequence length="160" mass="17303">MARIAYILPALALGLQLFAQGTPAKEGAKPHAESVATPALSANQGINPDELIAVRATPYRPTLQRDPFSAPTDAEQTNKGDLVDDIGVKGMVVSNGKVLAVVTDARGNVRSLPIGYRFRDGELVAINDKSVTFHQWDASSTNTKIFRTVVKTFKREEGKR</sequence>
<keyword evidence="3" id="KW-1185">Reference proteome</keyword>
<dbReference type="EMBL" id="AP027080">
    <property type="protein sequence ID" value="BDU72469.1"/>
    <property type="molecule type" value="Genomic_DNA"/>
</dbReference>
<proteinExistence type="predicted"/>
<dbReference type="RefSeq" id="WP_316415375.1">
    <property type="nucleotide sequence ID" value="NZ_AP027080.1"/>
</dbReference>
<evidence type="ECO:0000256" key="1">
    <source>
        <dbReference type="SAM" id="SignalP"/>
    </source>
</evidence>